<protein>
    <submittedName>
        <fullName evidence="2">Uncharacterized protein</fullName>
    </submittedName>
</protein>
<reference evidence="2" key="1">
    <citation type="submission" date="2019-12" db="EMBL/GenBank/DDBJ databases">
        <title>Genome sequencing and annotation of Brassica cretica.</title>
        <authorList>
            <person name="Studholme D.J."/>
            <person name="Sarris P.F."/>
        </authorList>
    </citation>
    <scope>NUCLEOTIDE SEQUENCE</scope>
    <source>
        <strain evidence="2">PFS-001/15</strain>
        <tissue evidence="2">Leaf</tissue>
    </source>
</reference>
<comment type="caution">
    <text evidence="2">The sequence shown here is derived from an EMBL/GenBank/DDBJ whole genome shotgun (WGS) entry which is preliminary data.</text>
</comment>
<evidence type="ECO:0000313" key="2">
    <source>
        <dbReference type="EMBL" id="KAF2554692.1"/>
    </source>
</evidence>
<accession>A0A8S9HES8</accession>
<proteinExistence type="predicted"/>
<sequence>MVGENGGGAAPSSDEAAGEEGASSARCELCGGAEETSALGLGQDLGLFQFKDCAVTNRLSFFLSRFLPDSYRCKFRDRFSAYTTCLIRIEHLSGDRKC</sequence>
<gene>
    <name evidence="2" type="ORF">F2Q68_00015382</name>
</gene>
<feature type="region of interest" description="Disordered" evidence="1">
    <location>
        <begin position="1"/>
        <end position="20"/>
    </location>
</feature>
<organism evidence="2 3">
    <name type="scientific">Brassica cretica</name>
    <name type="common">Mustard</name>
    <dbReference type="NCBI Taxonomy" id="69181"/>
    <lineage>
        <taxon>Eukaryota</taxon>
        <taxon>Viridiplantae</taxon>
        <taxon>Streptophyta</taxon>
        <taxon>Embryophyta</taxon>
        <taxon>Tracheophyta</taxon>
        <taxon>Spermatophyta</taxon>
        <taxon>Magnoliopsida</taxon>
        <taxon>eudicotyledons</taxon>
        <taxon>Gunneridae</taxon>
        <taxon>Pentapetalae</taxon>
        <taxon>rosids</taxon>
        <taxon>malvids</taxon>
        <taxon>Brassicales</taxon>
        <taxon>Brassicaceae</taxon>
        <taxon>Brassiceae</taxon>
        <taxon>Brassica</taxon>
    </lineage>
</organism>
<name>A0A8S9HES8_BRACR</name>
<dbReference type="Proteomes" id="UP000712281">
    <property type="component" value="Unassembled WGS sequence"/>
</dbReference>
<feature type="compositionally biased region" description="Low complexity" evidence="1">
    <location>
        <begin position="10"/>
        <end position="20"/>
    </location>
</feature>
<dbReference type="AlphaFoldDB" id="A0A8S9HES8"/>
<dbReference type="EMBL" id="QGKW02001940">
    <property type="protein sequence ID" value="KAF2554692.1"/>
    <property type="molecule type" value="Genomic_DNA"/>
</dbReference>
<evidence type="ECO:0000313" key="3">
    <source>
        <dbReference type="Proteomes" id="UP000712281"/>
    </source>
</evidence>
<evidence type="ECO:0000256" key="1">
    <source>
        <dbReference type="SAM" id="MobiDB-lite"/>
    </source>
</evidence>